<dbReference type="PANTHER" id="PTHR10582:SF2">
    <property type="entry name" value="INACTIVE"/>
    <property type="match status" value="1"/>
</dbReference>
<keyword evidence="2 6" id="KW-0812">Transmembrane</keyword>
<feature type="domain" description="Polycystin cation channel PKD1/PKD2" evidence="7">
    <location>
        <begin position="450"/>
        <end position="569"/>
    </location>
</feature>
<evidence type="ECO:0000259" key="7">
    <source>
        <dbReference type="Pfam" id="PF08016"/>
    </source>
</evidence>
<comment type="subcellular location">
    <subcellularLocation>
        <location evidence="1">Membrane</location>
        <topology evidence="1">Multi-pass membrane protein</topology>
    </subcellularLocation>
</comment>
<gene>
    <name evidence="8" type="ORF">NEMVEDRAFT_v1g246935</name>
</gene>
<evidence type="ECO:0000256" key="2">
    <source>
        <dbReference type="ARBA" id="ARBA00022692"/>
    </source>
</evidence>
<keyword evidence="9" id="KW-1185">Reference proteome</keyword>
<evidence type="ECO:0000256" key="1">
    <source>
        <dbReference type="ARBA" id="ARBA00004141"/>
    </source>
</evidence>
<dbReference type="EMBL" id="DS469762">
    <property type="protein sequence ID" value="EDO33693.1"/>
    <property type="molecule type" value="Genomic_DNA"/>
</dbReference>
<dbReference type="PANTHER" id="PTHR10582">
    <property type="entry name" value="TRANSIENT RECEPTOR POTENTIAL ION CHANNEL PROTEIN"/>
    <property type="match status" value="1"/>
</dbReference>
<organism evidence="8 9">
    <name type="scientific">Nematostella vectensis</name>
    <name type="common">Starlet sea anemone</name>
    <dbReference type="NCBI Taxonomy" id="45351"/>
    <lineage>
        <taxon>Eukaryota</taxon>
        <taxon>Metazoa</taxon>
        <taxon>Cnidaria</taxon>
        <taxon>Anthozoa</taxon>
        <taxon>Hexacorallia</taxon>
        <taxon>Actiniaria</taxon>
        <taxon>Edwardsiidae</taxon>
        <taxon>Nematostella</taxon>
    </lineage>
</organism>
<dbReference type="GO" id="GO:0005886">
    <property type="term" value="C:plasma membrane"/>
    <property type="evidence" value="ECO:0000318"/>
    <property type="project" value="GO_Central"/>
</dbReference>
<reference evidence="8 9" key="1">
    <citation type="journal article" date="2007" name="Science">
        <title>Sea anemone genome reveals ancestral eumetazoan gene repertoire and genomic organization.</title>
        <authorList>
            <person name="Putnam N.H."/>
            <person name="Srivastava M."/>
            <person name="Hellsten U."/>
            <person name="Dirks B."/>
            <person name="Chapman J."/>
            <person name="Salamov A."/>
            <person name="Terry A."/>
            <person name="Shapiro H."/>
            <person name="Lindquist E."/>
            <person name="Kapitonov V.V."/>
            <person name="Jurka J."/>
            <person name="Genikhovich G."/>
            <person name="Grigoriev I.V."/>
            <person name="Lucas S.M."/>
            <person name="Steele R.E."/>
            <person name="Finnerty J.R."/>
            <person name="Technau U."/>
            <person name="Martindale M.Q."/>
            <person name="Rokhsar D.S."/>
        </authorList>
    </citation>
    <scope>NUCLEOTIDE SEQUENCE [LARGE SCALE GENOMIC DNA]</scope>
    <source>
        <strain evidence="9">CH2 X CH6</strain>
    </source>
</reference>
<evidence type="ECO:0000313" key="9">
    <source>
        <dbReference type="Proteomes" id="UP000001593"/>
    </source>
</evidence>
<sequence>MKFEMKISWLKTVVAVLDCMITPHYPYLPERRESYESREDEENIEHAWNSVPDEPMSYQFYYQILDGDEWGRLPTVPAPRAGESTVKNRHFNWKTKSSLYSIAYSGNKKTVVAVLDCMITPHYPYLPERRESYESREDEENIEHAWNSVPDEPMSYQFYYQILDGDEWGRLPTVPAPRAGESTVKNRHFNWKTKSSLYSIAYSGNKEAIQHPVVRLLIKKKWKDYAHMWFCTQAGFYTAFLLLLSYALIHGCTRDNPNRYNGAGDWVRQACEICAIVMVVAYIIDEINQLEKERLSYFRDVYNYFDWLGLLLLLLVIPFRFADNDHQWLIAAVGYFFNFLRIFKFSCVTSGYNLVLLSGVRALVEQQGPIDDFTKYSCLRWYLYKLFKVVPVQAVCGGTCISCLRWYPAESIFTIAFDISCRGTPVCLEIVSGKVTHDRSVVVHVVQWYSIRRTKSLTLPRTTGLYTKTLAKIIYRDMTRFGVVFLIVFLAFCGTFFMSLRATGNHNVFGGYNLVLLSGVRALVEQQGPIDDFTKYRWLPTVVVLIYMAAVVVILLNILIAQLSSTYAEAKKIARLQYDIDRMHIITRLEHSRFYQLNLRLMHFKEEEWIDEIRLAKELLEYSEDRHPWESIEDKLEAIRTMMKKVIKKFPLPSESKHR</sequence>
<feature type="transmembrane region" description="Helical" evidence="6">
    <location>
        <begin position="266"/>
        <end position="284"/>
    </location>
</feature>
<dbReference type="InterPro" id="IPR013122">
    <property type="entry name" value="PKD1_2_channel"/>
</dbReference>
<feature type="transmembrane region" description="Helical" evidence="6">
    <location>
        <begin position="304"/>
        <end position="321"/>
    </location>
</feature>
<dbReference type="GO" id="GO:0098703">
    <property type="term" value="P:calcium ion import across plasma membrane"/>
    <property type="evidence" value="ECO:0000318"/>
    <property type="project" value="GO_Central"/>
</dbReference>
<evidence type="ECO:0000256" key="6">
    <source>
        <dbReference type="SAM" id="Phobius"/>
    </source>
</evidence>
<dbReference type="HOGENOM" id="CLU_416392_0_0_1"/>
<protein>
    <recommendedName>
        <fullName evidence="7">Polycystin cation channel PKD1/PKD2 domain-containing protein</fullName>
    </recommendedName>
</protein>
<dbReference type="AlphaFoldDB" id="A7SRH3"/>
<dbReference type="PhylomeDB" id="A7SRH3"/>
<feature type="transmembrane region" description="Helical" evidence="6">
    <location>
        <begin position="327"/>
        <end position="343"/>
    </location>
</feature>
<evidence type="ECO:0000256" key="5">
    <source>
        <dbReference type="ARBA" id="ARBA00023136"/>
    </source>
</evidence>
<dbReference type="Pfam" id="PF08016">
    <property type="entry name" value="PKD_channel"/>
    <property type="match status" value="1"/>
</dbReference>
<dbReference type="InterPro" id="IPR024862">
    <property type="entry name" value="TRPV"/>
</dbReference>
<keyword evidence="4 6" id="KW-1133">Transmembrane helix</keyword>
<feature type="transmembrane region" description="Helical" evidence="6">
    <location>
        <begin position="225"/>
        <end position="246"/>
    </location>
</feature>
<dbReference type="GO" id="GO:0005262">
    <property type="term" value="F:calcium channel activity"/>
    <property type="evidence" value="ECO:0000318"/>
    <property type="project" value="GO_Central"/>
</dbReference>
<evidence type="ECO:0000256" key="4">
    <source>
        <dbReference type="ARBA" id="ARBA00022989"/>
    </source>
</evidence>
<accession>A7SRH3</accession>
<feature type="transmembrane region" description="Helical" evidence="6">
    <location>
        <begin position="481"/>
        <end position="500"/>
    </location>
</feature>
<evidence type="ECO:0000313" key="8">
    <source>
        <dbReference type="EMBL" id="EDO33693.1"/>
    </source>
</evidence>
<keyword evidence="3" id="KW-0677">Repeat</keyword>
<proteinExistence type="predicted"/>
<dbReference type="InParanoid" id="A7SRH3"/>
<feature type="transmembrane region" description="Helical" evidence="6">
    <location>
        <begin position="536"/>
        <end position="560"/>
    </location>
</feature>
<dbReference type="OMA" id="QQGPIDD"/>
<dbReference type="Proteomes" id="UP000001593">
    <property type="component" value="Unassembled WGS sequence"/>
</dbReference>
<keyword evidence="5 6" id="KW-0472">Membrane</keyword>
<name>A7SRH3_NEMVE</name>
<evidence type="ECO:0000256" key="3">
    <source>
        <dbReference type="ARBA" id="ARBA00022737"/>
    </source>
</evidence>